<dbReference type="InterPro" id="IPR003439">
    <property type="entry name" value="ABC_transporter-like_ATP-bd"/>
</dbReference>
<evidence type="ECO:0000313" key="8">
    <source>
        <dbReference type="Proteomes" id="UP001234343"/>
    </source>
</evidence>
<dbReference type="SUPFAM" id="SSF52540">
    <property type="entry name" value="P-loop containing nucleoside triphosphate hydrolases"/>
    <property type="match status" value="1"/>
</dbReference>
<keyword evidence="5 7" id="KW-0067">ATP-binding</keyword>
<dbReference type="Gene3D" id="3.40.50.300">
    <property type="entry name" value="P-loop containing nucleotide triphosphate hydrolases"/>
    <property type="match status" value="1"/>
</dbReference>
<dbReference type="GO" id="GO:0005524">
    <property type="term" value="F:ATP binding"/>
    <property type="evidence" value="ECO:0007669"/>
    <property type="project" value="UniProtKB-KW"/>
</dbReference>
<dbReference type="Pfam" id="PF00005">
    <property type="entry name" value="ABC_tran"/>
    <property type="match status" value="1"/>
</dbReference>
<dbReference type="RefSeq" id="WP_289366369.1">
    <property type="nucleotide sequence ID" value="NZ_JAUCBP010000012.1"/>
</dbReference>
<dbReference type="SMART" id="SM00382">
    <property type="entry name" value="AAA"/>
    <property type="match status" value="1"/>
</dbReference>
<evidence type="ECO:0000256" key="3">
    <source>
        <dbReference type="ARBA" id="ARBA00022458"/>
    </source>
</evidence>
<keyword evidence="8" id="KW-1185">Reference proteome</keyword>
<evidence type="ECO:0000256" key="1">
    <source>
        <dbReference type="ARBA" id="ARBA00005417"/>
    </source>
</evidence>
<dbReference type="PANTHER" id="PTHR42711:SF5">
    <property type="entry name" value="ABC TRANSPORTER ATP-BINDING PROTEIN NATA"/>
    <property type="match status" value="1"/>
</dbReference>
<comment type="caution">
    <text evidence="7">The sequence shown here is derived from an EMBL/GenBank/DDBJ whole genome shotgun (WGS) entry which is preliminary data.</text>
</comment>
<keyword evidence="4" id="KW-0547">Nucleotide-binding</keyword>
<evidence type="ECO:0000313" key="7">
    <source>
        <dbReference type="EMBL" id="MDM7861716.1"/>
    </source>
</evidence>
<feature type="domain" description="ABC transporter" evidence="6">
    <location>
        <begin position="2"/>
        <end position="233"/>
    </location>
</feature>
<dbReference type="Proteomes" id="UP001234343">
    <property type="component" value="Unassembled WGS sequence"/>
</dbReference>
<protein>
    <submittedName>
        <fullName evidence="7">ABC transporter ATP-binding protein</fullName>
    </submittedName>
</protein>
<evidence type="ECO:0000256" key="2">
    <source>
        <dbReference type="ARBA" id="ARBA00022448"/>
    </source>
</evidence>
<organism evidence="7 8">
    <name type="scientific">Alteromonas arenosi</name>
    <dbReference type="NCBI Taxonomy" id="3055817"/>
    <lineage>
        <taxon>Bacteria</taxon>
        <taxon>Pseudomonadati</taxon>
        <taxon>Pseudomonadota</taxon>
        <taxon>Gammaproteobacteria</taxon>
        <taxon>Alteromonadales</taxon>
        <taxon>Alteromonadaceae</taxon>
        <taxon>Alteromonas/Salinimonas group</taxon>
        <taxon>Alteromonas</taxon>
    </lineage>
</organism>
<dbReference type="InterPro" id="IPR050763">
    <property type="entry name" value="ABC_transporter_ATP-binding"/>
</dbReference>
<reference evidence="7 8" key="1">
    <citation type="submission" date="2023-06" db="EMBL/GenBank/DDBJ databases">
        <title>Alteromonas sp. ASW11-36 isolated from intertidal sand.</title>
        <authorList>
            <person name="Li Y."/>
        </authorList>
    </citation>
    <scope>NUCLEOTIDE SEQUENCE [LARGE SCALE GENOMIC DNA]</scope>
    <source>
        <strain evidence="7 8">ASW11-36</strain>
    </source>
</reference>
<dbReference type="PANTHER" id="PTHR42711">
    <property type="entry name" value="ABC TRANSPORTER ATP-BINDING PROTEIN"/>
    <property type="match status" value="1"/>
</dbReference>
<evidence type="ECO:0000259" key="6">
    <source>
        <dbReference type="PROSITE" id="PS50893"/>
    </source>
</evidence>
<comment type="similarity">
    <text evidence="1">Belongs to the ABC transporter superfamily.</text>
</comment>
<evidence type="ECO:0000256" key="4">
    <source>
        <dbReference type="ARBA" id="ARBA00022741"/>
    </source>
</evidence>
<keyword evidence="2" id="KW-0813">Transport</keyword>
<proteinExistence type="inferred from homology"/>
<dbReference type="PROSITE" id="PS50893">
    <property type="entry name" value="ABC_TRANSPORTER_2"/>
    <property type="match status" value="1"/>
</dbReference>
<accession>A0ABT7SZU3</accession>
<dbReference type="InterPro" id="IPR027417">
    <property type="entry name" value="P-loop_NTPase"/>
</dbReference>
<dbReference type="EMBL" id="JAUCBP010000012">
    <property type="protein sequence ID" value="MDM7861716.1"/>
    <property type="molecule type" value="Genomic_DNA"/>
</dbReference>
<dbReference type="InterPro" id="IPR003593">
    <property type="entry name" value="AAA+_ATPase"/>
</dbReference>
<gene>
    <name evidence="7" type="ORF">QTP81_14030</name>
</gene>
<evidence type="ECO:0000256" key="5">
    <source>
        <dbReference type="ARBA" id="ARBA00022840"/>
    </source>
</evidence>
<name>A0ABT7SZU3_9ALTE</name>
<dbReference type="CDD" id="cd03230">
    <property type="entry name" value="ABC_DR_subfamily_A"/>
    <property type="match status" value="1"/>
</dbReference>
<sequence length="306" mass="33786">MLELQGVSKAYAGSPALQDVSFSIEPGEIVALLGANGSGKTTTVQSICRLIEWDSGDILFNQNPTRSSTDYFRHIGAVLGGCRNTNWRLTASANARYFAQVRGFKGSDVLANITRLQTQLGLDEHAQKEVMKLSTGNKQKAALLSALGYSPELVLLDEPTLGLDFTTVNELQTIIKSQASEQHQSFLITSHDLSFIENICTRVLVLDHGRLLFAGDIAELKAQMFSHELKLAPLTPAQMESIHSLWEGRFQIRADEQCLSIQFDTPAQCLPTMTYLHEQQIAPEHCTINALSVEQAYQHLVAEERA</sequence>
<keyword evidence="3" id="KW-0536">Nodulation</keyword>